<sequence>MYISIKEKGIITIVYLLLLFVIIGCKDETFHLKEGDLLFQKWESSEFAKAINAVTDGYGDNDFAHVGMVINDEGTLKVFEATMSGGVGLTPLDTFLMASVTLDNQPNIAVGRLKSKYKEAIPSINNWVLNQLDKPYDTLFIYGNQKYYCSELIHDAFNTNAGDTIFQLAPMTFKDPRTNEFFSIWVDYFEAHRFPIPEGEPGINPGLMSKSSKLEIVHEYFD</sequence>
<accession>A0AA37SL87</accession>
<dbReference type="InterPro" id="IPR038765">
    <property type="entry name" value="Papain-like_cys_pep_sf"/>
</dbReference>
<reference evidence="1" key="2">
    <citation type="submission" date="2023-01" db="EMBL/GenBank/DDBJ databases">
        <title>Draft genome sequence of Portibacter lacus strain NBRC 108769.</title>
        <authorList>
            <person name="Sun Q."/>
            <person name="Mori K."/>
        </authorList>
    </citation>
    <scope>NUCLEOTIDE SEQUENCE</scope>
    <source>
        <strain evidence="1">NBRC 108769</strain>
    </source>
</reference>
<dbReference type="InterPro" id="IPR024453">
    <property type="entry name" value="Peptidase_C92"/>
</dbReference>
<protein>
    <recommendedName>
        <fullName evidence="3">Permuted papain-like amidase YaeF/Yiix C92 family enzyme</fullName>
    </recommendedName>
</protein>
<proteinExistence type="predicted"/>
<dbReference type="RefSeq" id="WP_235295261.1">
    <property type="nucleotide sequence ID" value="NZ_BSOH01000006.1"/>
</dbReference>
<organism evidence="1 2">
    <name type="scientific">Portibacter lacus</name>
    <dbReference type="NCBI Taxonomy" id="1099794"/>
    <lineage>
        <taxon>Bacteria</taxon>
        <taxon>Pseudomonadati</taxon>
        <taxon>Bacteroidota</taxon>
        <taxon>Saprospiria</taxon>
        <taxon>Saprospirales</taxon>
        <taxon>Haliscomenobacteraceae</taxon>
        <taxon>Portibacter</taxon>
    </lineage>
</organism>
<gene>
    <name evidence="1" type="ORF">GCM10007940_11530</name>
</gene>
<evidence type="ECO:0000313" key="2">
    <source>
        <dbReference type="Proteomes" id="UP001156666"/>
    </source>
</evidence>
<dbReference type="Proteomes" id="UP001156666">
    <property type="component" value="Unassembled WGS sequence"/>
</dbReference>
<dbReference type="EMBL" id="BSOH01000006">
    <property type="protein sequence ID" value="GLR16538.1"/>
    <property type="molecule type" value="Genomic_DNA"/>
</dbReference>
<comment type="caution">
    <text evidence="1">The sequence shown here is derived from an EMBL/GenBank/DDBJ whole genome shotgun (WGS) entry which is preliminary data.</text>
</comment>
<evidence type="ECO:0008006" key="3">
    <source>
        <dbReference type="Google" id="ProtNLM"/>
    </source>
</evidence>
<dbReference type="Pfam" id="PF05708">
    <property type="entry name" value="Peptidase_C92"/>
    <property type="match status" value="1"/>
</dbReference>
<keyword evidence="2" id="KW-1185">Reference proteome</keyword>
<name>A0AA37SL87_9BACT</name>
<dbReference type="PROSITE" id="PS51257">
    <property type="entry name" value="PROKAR_LIPOPROTEIN"/>
    <property type="match status" value="1"/>
</dbReference>
<dbReference type="Gene3D" id="3.90.1720.10">
    <property type="entry name" value="endopeptidase domain like (from Nostoc punctiforme)"/>
    <property type="match status" value="1"/>
</dbReference>
<evidence type="ECO:0000313" key="1">
    <source>
        <dbReference type="EMBL" id="GLR16538.1"/>
    </source>
</evidence>
<dbReference type="SUPFAM" id="SSF54001">
    <property type="entry name" value="Cysteine proteinases"/>
    <property type="match status" value="1"/>
</dbReference>
<reference evidence="1" key="1">
    <citation type="journal article" date="2014" name="Int. J. Syst. Evol. Microbiol.">
        <title>Complete genome sequence of Corynebacterium casei LMG S-19264T (=DSM 44701T), isolated from a smear-ripened cheese.</title>
        <authorList>
            <consortium name="US DOE Joint Genome Institute (JGI-PGF)"/>
            <person name="Walter F."/>
            <person name="Albersmeier A."/>
            <person name="Kalinowski J."/>
            <person name="Ruckert C."/>
        </authorList>
    </citation>
    <scope>NUCLEOTIDE SEQUENCE</scope>
    <source>
        <strain evidence="1">NBRC 108769</strain>
    </source>
</reference>
<dbReference type="AlphaFoldDB" id="A0AA37SL87"/>